<evidence type="ECO:0000313" key="4">
    <source>
        <dbReference type="Proteomes" id="UP000239322"/>
    </source>
</evidence>
<accession>A0A2S9PNI7</accession>
<dbReference type="Gene3D" id="1.10.1660.10">
    <property type="match status" value="2"/>
</dbReference>
<dbReference type="SMART" id="SM00422">
    <property type="entry name" value="HTH_MERR"/>
    <property type="match status" value="2"/>
</dbReference>
<dbReference type="InterPro" id="IPR000551">
    <property type="entry name" value="MerR-type_HTH_dom"/>
</dbReference>
<evidence type="ECO:0000256" key="1">
    <source>
        <dbReference type="ARBA" id="ARBA00023125"/>
    </source>
</evidence>
<dbReference type="AlphaFoldDB" id="A0A2S9PNI7"/>
<proteinExistence type="predicted"/>
<evidence type="ECO:0000259" key="2">
    <source>
        <dbReference type="PROSITE" id="PS50937"/>
    </source>
</evidence>
<dbReference type="PROSITE" id="PS50937">
    <property type="entry name" value="HTH_MERR_2"/>
    <property type="match status" value="2"/>
</dbReference>
<dbReference type="SUPFAM" id="SSF46955">
    <property type="entry name" value="Putative DNA-binding domain"/>
    <property type="match status" value="2"/>
</dbReference>
<dbReference type="GO" id="GO:0003700">
    <property type="term" value="F:DNA-binding transcription factor activity"/>
    <property type="evidence" value="ECO:0007669"/>
    <property type="project" value="InterPro"/>
</dbReference>
<dbReference type="Pfam" id="PF13411">
    <property type="entry name" value="MerR_1"/>
    <property type="match status" value="2"/>
</dbReference>
<sequence length="248" mass="25686">MREGAVAVDGLRVGDLARAAGVSAQRIRGYAADGLLPPAGRGAGGQRVFTGAHLAALTALRELAAGHGWPTARAVMRAVHAGDLPAALAALDAGHAALDRERTELAALHTALTEVLAAGPPAPGSGRGALRIGEAARVAGVRPPVLRLWEARGLLRPEREPGTGYRRYGRAELHAARVIALLRRGHRPLATIEAVLAGLRESGSPERVLAELARREQEVTGRSVRCLAASAALHAYLGRPPAGGVQGR</sequence>
<dbReference type="InterPro" id="IPR009061">
    <property type="entry name" value="DNA-bd_dom_put_sf"/>
</dbReference>
<dbReference type="RefSeq" id="WP_105871674.1">
    <property type="nucleotide sequence ID" value="NZ_PVLV01000608.1"/>
</dbReference>
<keyword evidence="1" id="KW-0238">DNA-binding</keyword>
<dbReference type="Proteomes" id="UP000239322">
    <property type="component" value="Unassembled WGS sequence"/>
</dbReference>
<organism evidence="3 4">
    <name type="scientific">Streptomyces solincola</name>
    <dbReference type="NCBI Taxonomy" id="2100817"/>
    <lineage>
        <taxon>Bacteria</taxon>
        <taxon>Bacillati</taxon>
        <taxon>Actinomycetota</taxon>
        <taxon>Actinomycetes</taxon>
        <taxon>Kitasatosporales</taxon>
        <taxon>Streptomycetaceae</taxon>
        <taxon>Streptomyces</taxon>
    </lineage>
</organism>
<dbReference type="OrthoDB" id="3826383at2"/>
<dbReference type="PANTHER" id="PTHR30204">
    <property type="entry name" value="REDOX-CYCLING DRUG-SENSING TRANSCRIPTIONAL ACTIVATOR SOXR"/>
    <property type="match status" value="1"/>
</dbReference>
<feature type="domain" description="HTH merR-type" evidence="2">
    <location>
        <begin position="10"/>
        <end position="57"/>
    </location>
</feature>
<dbReference type="GO" id="GO:0003677">
    <property type="term" value="F:DNA binding"/>
    <property type="evidence" value="ECO:0007669"/>
    <property type="project" value="UniProtKB-KW"/>
</dbReference>
<keyword evidence="4" id="KW-1185">Reference proteome</keyword>
<name>A0A2S9PNI7_9ACTN</name>
<evidence type="ECO:0000313" key="3">
    <source>
        <dbReference type="EMBL" id="PRH75975.1"/>
    </source>
</evidence>
<dbReference type="PANTHER" id="PTHR30204:SF93">
    <property type="entry name" value="HTH MERR-TYPE DOMAIN-CONTAINING PROTEIN"/>
    <property type="match status" value="1"/>
</dbReference>
<reference evidence="3 4" key="1">
    <citation type="submission" date="2018-03" db="EMBL/GenBank/DDBJ databases">
        <title>Novel Streptomyces sp. from soil.</title>
        <authorList>
            <person name="Tan G.Y.A."/>
            <person name="Lee Z.Y."/>
        </authorList>
    </citation>
    <scope>NUCLEOTIDE SEQUENCE [LARGE SCALE GENOMIC DNA]</scope>
    <source>
        <strain evidence="3 4">ST5x</strain>
    </source>
</reference>
<dbReference type="InterPro" id="IPR047057">
    <property type="entry name" value="MerR_fam"/>
</dbReference>
<comment type="caution">
    <text evidence="3">The sequence shown here is derived from an EMBL/GenBank/DDBJ whole genome shotgun (WGS) entry which is preliminary data.</text>
</comment>
<gene>
    <name evidence="3" type="ORF">C6N75_28090</name>
</gene>
<feature type="domain" description="HTH merR-type" evidence="2">
    <location>
        <begin position="129"/>
        <end position="198"/>
    </location>
</feature>
<dbReference type="EMBL" id="PVLV01000608">
    <property type="protein sequence ID" value="PRH75975.1"/>
    <property type="molecule type" value="Genomic_DNA"/>
</dbReference>
<protein>
    <submittedName>
        <fullName evidence="3">MerR family transcriptional regulator</fullName>
    </submittedName>
</protein>